<sequence>MGFLQLRYLELWCYVGDLVSFMVLGVAECLPFAAKCNRGVWNVMLLKIVLVHTALQEQH</sequence>
<dbReference type="Proteomes" id="UP000325315">
    <property type="component" value="Unassembled WGS sequence"/>
</dbReference>
<evidence type="ECO:0000313" key="1">
    <source>
        <dbReference type="EMBL" id="KAA3472557.1"/>
    </source>
</evidence>
<accession>A0A5B6VUE5</accession>
<gene>
    <name evidence="1" type="ORF">EPI10_023028</name>
</gene>
<evidence type="ECO:0000313" key="2">
    <source>
        <dbReference type="Proteomes" id="UP000325315"/>
    </source>
</evidence>
<reference evidence="2" key="1">
    <citation type="journal article" date="2019" name="Plant Biotechnol. J.">
        <title>Genome sequencing of the Australian wild diploid species Gossypium australe highlights disease resistance and delayed gland morphogenesis.</title>
        <authorList>
            <person name="Cai Y."/>
            <person name="Cai X."/>
            <person name="Wang Q."/>
            <person name="Wang P."/>
            <person name="Zhang Y."/>
            <person name="Cai C."/>
            <person name="Xu Y."/>
            <person name="Wang K."/>
            <person name="Zhou Z."/>
            <person name="Wang C."/>
            <person name="Geng S."/>
            <person name="Li B."/>
            <person name="Dong Q."/>
            <person name="Hou Y."/>
            <person name="Wang H."/>
            <person name="Ai P."/>
            <person name="Liu Z."/>
            <person name="Yi F."/>
            <person name="Sun M."/>
            <person name="An G."/>
            <person name="Cheng J."/>
            <person name="Zhang Y."/>
            <person name="Shi Q."/>
            <person name="Xie Y."/>
            <person name="Shi X."/>
            <person name="Chang Y."/>
            <person name="Huang F."/>
            <person name="Chen Y."/>
            <person name="Hong S."/>
            <person name="Mi L."/>
            <person name="Sun Q."/>
            <person name="Zhang L."/>
            <person name="Zhou B."/>
            <person name="Peng R."/>
            <person name="Zhang X."/>
            <person name="Liu F."/>
        </authorList>
    </citation>
    <scope>NUCLEOTIDE SEQUENCE [LARGE SCALE GENOMIC DNA]</scope>
    <source>
        <strain evidence="2">cv. PA1801</strain>
    </source>
</reference>
<proteinExistence type="predicted"/>
<name>A0A5B6VUE5_9ROSI</name>
<dbReference type="AlphaFoldDB" id="A0A5B6VUE5"/>
<keyword evidence="2" id="KW-1185">Reference proteome</keyword>
<organism evidence="1 2">
    <name type="scientific">Gossypium australe</name>
    <dbReference type="NCBI Taxonomy" id="47621"/>
    <lineage>
        <taxon>Eukaryota</taxon>
        <taxon>Viridiplantae</taxon>
        <taxon>Streptophyta</taxon>
        <taxon>Embryophyta</taxon>
        <taxon>Tracheophyta</taxon>
        <taxon>Spermatophyta</taxon>
        <taxon>Magnoliopsida</taxon>
        <taxon>eudicotyledons</taxon>
        <taxon>Gunneridae</taxon>
        <taxon>Pentapetalae</taxon>
        <taxon>rosids</taxon>
        <taxon>malvids</taxon>
        <taxon>Malvales</taxon>
        <taxon>Malvaceae</taxon>
        <taxon>Malvoideae</taxon>
        <taxon>Gossypium</taxon>
    </lineage>
</organism>
<comment type="caution">
    <text evidence="1">The sequence shown here is derived from an EMBL/GenBank/DDBJ whole genome shotgun (WGS) entry which is preliminary data.</text>
</comment>
<dbReference type="EMBL" id="SMMG02000005">
    <property type="protein sequence ID" value="KAA3472557.1"/>
    <property type="molecule type" value="Genomic_DNA"/>
</dbReference>
<protein>
    <submittedName>
        <fullName evidence="1">Uncharacterized protein</fullName>
    </submittedName>
</protein>